<dbReference type="AlphaFoldDB" id="A0AAE1NUT2"/>
<dbReference type="PROSITE" id="PS00022">
    <property type="entry name" value="EGF_1"/>
    <property type="match status" value="1"/>
</dbReference>
<sequence length="825" mass="93995">MKDELKSSIEFNTWFTTYIDWELTIRNGEEKLGETQDRLLEEGDESERLKLLENYVDYYEQTDIEGTTRNIYQVSGVQESSTTRNLFDLYSTENGCDVVELTRLYLTIREIVSSGAKQSVIYQFLKSANVDYAREKLEEFNGWLYDIRRKYQLNVWYCKRDSITNAKKETKKIVLSHGGDVVKEALSELIYDKVVQLFPWYKWAVIMYETAPITVEVTMVGSRHTYTNRVDVPSKGDQFLLLTETQLKQTGINVALGWVDGEEDVLQSCRDIPDTKNFLPFKFCEDCVSSSLKTSNIMISGLMCPSHLRSVIWQTYAECLQPGCAYDVASDITRGKYSFLAYGSEEIRSPCDSLTVCSGQGKCYHVPDSSSHMCVCYTNYEGENCETYNDPVSSQAIEDMVASFRLSYANFIGLPTVIDVYLAIDTITDILRDMQSNILSSIDYANLVSLYGDSFREAEFITEKYKELKSGVMETDEYKTSLEGINYYYVINGIESAIMGTGLLVNKDFMSIYKRSLSAQYGDNLITCSEEYYTLLNNMMNNLVTLDQVTVEAMVWEMGLMIQDMEVSERESELEKVERIVEEANERRDTYRSFWRQQMSCPTLTATHLVEKYCVAGSSYENLQVSLTCTDEKVANPSSVTCSRNGGTLEWSEQPQCVYEWSSWSSWSACSTTCDNGQRTRTRTKPNGEVDNEAEICNEEDCCQERYNKFKCNNNNCVSTSQKCDGRNDCGDNSDENLSSCTYLRSGDTIALRTSCKGDTFWLSCWCTVNCGHPYCKVQTCPGETMDYNDWEDCSGARFNHIAAVGRGIGDPIRHGDKIAIRYCS</sequence>
<evidence type="ECO:0000256" key="2">
    <source>
        <dbReference type="ARBA" id="ARBA00023157"/>
    </source>
</evidence>
<name>A0AAE1NUT2_9EUCA</name>
<dbReference type="PROSITE" id="PS01209">
    <property type="entry name" value="LDLRA_1"/>
    <property type="match status" value="1"/>
</dbReference>
<dbReference type="InterPro" id="IPR000884">
    <property type="entry name" value="TSP1_rpt"/>
</dbReference>
<dbReference type="Pfam" id="PF00057">
    <property type="entry name" value="Ldl_recept_a"/>
    <property type="match status" value="1"/>
</dbReference>
<evidence type="ECO:0000256" key="4">
    <source>
        <dbReference type="PROSITE-ProRule" id="PRU00124"/>
    </source>
</evidence>
<comment type="caution">
    <text evidence="6">The sequence shown here is derived from an EMBL/GenBank/DDBJ whole genome shotgun (WGS) entry which is preliminary data.</text>
</comment>
<feature type="disulfide bond" evidence="3">
    <location>
        <begin position="376"/>
        <end position="385"/>
    </location>
</feature>
<keyword evidence="7" id="KW-1185">Reference proteome</keyword>
<dbReference type="InterPro" id="IPR000742">
    <property type="entry name" value="EGF"/>
</dbReference>
<proteinExistence type="predicted"/>
<evidence type="ECO:0000256" key="3">
    <source>
        <dbReference type="PROSITE-ProRule" id="PRU00076"/>
    </source>
</evidence>
<dbReference type="SUPFAM" id="SSF57196">
    <property type="entry name" value="EGF/Laminin"/>
    <property type="match status" value="1"/>
</dbReference>
<feature type="disulfide bond" evidence="3">
    <location>
        <begin position="357"/>
        <end position="374"/>
    </location>
</feature>
<dbReference type="InterPro" id="IPR002172">
    <property type="entry name" value="LDrepeatLR_classA_rpt"/>
</dbReference>
<protein>
    <recommendedName>
        <fullName evidence="5">EGF-like domain-containing protein</fullName>
    </recommendedName>
</protein>
<dbReference type="InterPro" id="IPR036055">
    <property type="entry name" value="LDL_receptor-like_sf"/>
</dbReference>
<feature type="disulfide bond" evidence="4">
    <location>
        <begin position="712"/>
        <end position="730"/>
    </location>
</feature>
<reference evidence="6" key="1">
    <citation type="submission" date="2023-11" db="EMBL/GenBank/DDBJ databases">
        <title>Genome assemblies of two species of porcelain crab, Petrolisthes cinctipes and Petrolisthes manimaculis (Anomura: Porcellanidae).</title>
        <authorList>
            <person name="Angst P."/>
        </authorList>
    </citation>
    <scope>NUCLEOTIDE SEQUENCE</scope>
    <source>
        <strain evidence="6">PB745_02</strain>
        <tissue evidence="6">Gill</tissue>
    </source>
</reference>
<keyword evidence="2 3" id="KW-1015">Disulfide bond</keyword>
<keyword evidence="1 3" id="KW-0245">EGF-like domain</keyword>
<dbReference type="SMART" id="SM00209">
    <property type="entry name" value="TSP1"/>
    <property type="match status" value="1"/>
</dbReference>
<comment type="caution">
    <text evidence="3">Lacks conserved residue(s) required for the propagation of feature annotation.</text>
</comment>
<dbReference type="InterPro" id="IPR036383">
    <property type="entry name" value="TSP1_rpt_sf"/>
</dbReference>
<dbReference type="EMBL" id="JAWZYT010004016">
    <property type="protein sequence ID" value="KAK4295722.1"/>
    <property type="molecule type" value="Genomic_DNA"/>
</dbReference>
<dbReference type="Gene3D" id="4.10.400.10">
    <property type="entry name" value="Low-density Lipoprotein Receptor"/>
    <property type="match status" value="1"/>
</dbReference>
<accession>A0AAE1NUT2</accession>
<dbReference type="Gene3D" id="2.20.100.10">
    <property type="entry name" value="Thrombospondin type-1 (TSP1) repeat"/>
    <property type="match status" value="1"/>
</dbReference>
<feature type="domain" description="EGF-like" evidence="5">
    <location>
        <begin position="347"/>
        <end position="386"/>
    </location>
</feature>
<dbReference type="SUPFAM" id="SSF57424">
    <property type="entry name" value="LDL receptor-like module"/>
    <property type="match status" value="1"/>
</dbReference>
<evidence type="ECO:0000313" key="6">
    <source>
        <dbReference type="EMBL" id="KAK4295722.1"/>
    </source>
</evidence>
<dbReference type="PROSITE" id="PS50026">
    <property type="entry name" value="EGF_3"/>
    <property type="match status" value="1"/>
</dbReference>
<evidence type="ECO:0000259" key="5">
    <source>
        <dbReference type="PROSITE" id="PS50026"/>
    </source>
</evidence>
<dbReference type="Proteomes" id="UP001292094">
    <property type="component" value="Unassembled WGS sequence"/>
</dbReference>
<dbReference type="CDD" id="cd00112">
    <property type="entry name" value="LDLa"/>
    <property type="match status" value="1"/>
</dbReference>
<dbReference type="SUPFAM" id="SSF82895">
    <property type="entry name" value="TSP-1 type 1 repeat"/>
    <property type="match status" value="1"/>
</dbReference>
<evidence type="ECO:0000256" key="1">
    <source>
        <dbReference type="ARBA" id="ARBA00022536"/>
    </source>
</evidence>
<dbReference type="SMART" id="SM00192">
    <property type="entry name" value="LDLa"/>
    <property type="match status" value="1"/>
</dbReference>
<dbReference type="PROSITE" id="PS50092">
    <property type="entry name" value="TSP1"/>
    <property type="match status" value="1"/>
</dbReference>
<organism evidence="6 7">
    <name type="scientific">Petrolisthes manimaculis</name>
    <dbReference type="NCBI Taxonomy" id="1843537"/>
    <lineage>
        <taxon>Eukaryota</taxon>
        <taxon>Metazoa</taxon>
        <taxon>Ecdysozoa</taxon>
        <taxon>Arthropoda</taxon>
        <taxon>Crustacea</taxon>
        <taxon>Multicrustacea</taxon>
        <taxon>Malacostraca</taxon>
        <taxon>Eumalacostraca</taxon>
        <taxon>Eucarida</taxon>
        <taxon>Decapoda</taxon>
        <taxon>Pleocyemata</taxon>
        <taxon>Anomura</taxon>
        <taxon>Galatheoidea</taxon>
        <taxon>Porcellanidae</taxon>
        <taxon>Petrolisthes</taxon>
    </lineage>
</organism>
<evidence type="ECO:0000313" key="7">
    <source>
        <dbReference type="Proteomes" id="UP001292094"/>
    </source>
</evidence>
<gene>
    <name evidence="6" type="ORF">Pmani_031733</name>
</gene>
<dbReference type="PROSITE" id="PS50068">
    <property type="entry name" value="LDLRA_2"/>
    <property type="match status" value="1"/>
</dbReference>
<dbReference type="InterPro" id="IPR023415">
    <property type="entry name" value="LDLR_class-A_CS"/>
</dbReference>